<dbReference type="PROSITE" id="PS51190">
    <property type="entry name" value="FATC"/>
    <property type="match status" value="1"/>
</dbReference>
<dbReference type="SMART" id="SM01343">
    <property type="entry name" value="FATC"/>
    <property type="match status" value="1"/>
</dbReference>
<dbReference type="InterPro" id="IPR014009">
    <property type="entry name" value="PIK_FAT"/>
</dbReference>
<reference evidence="15" key="2">
    <citation type="journal article" date="2019" name="Gigascience">
        <title>High-quality Schistosoma haematobium genome achieved by single-molecule and long-range sequencing.</title>
        <authorList>
            <person name="Stroehlein A.J."/>
            <person name="Korhonen P.K."/>
            <person name="Chong T.M."/>
            <person name="Lim Y.L."/>
            <person name="Chan K.G."/>
            <person name="Webster B."/>
            <person name="Rollinson D."/>
            <person name="Brindley P.J."/>
            <person name="Gasser R.B."/>
            <person name="Young N.D."/>
        </authorList>
    </citation>
    <scope>NUCLEOTIDE SEQUENCE</scope>
</reference>
<comment type="subcellular location">
    <subcellularLocation>
        <location evidence="1">Nucleus</location>
    </subcellularLocation>
</comment>
<dbReference type="PROSITE" id="PS50290">
    <property type="entry name" value="PI3_4_KINASE_3"/>
    <property type="match status" value="1"/>
</dbReference>
<evidence type="ECO:0000259" key="12">
    <source>
        <dbReference type="PROSITE" id="PS50290"/>
    </source>
</evidence>
<gene>
    <name evidence="15" type="ORF">MS3_00010403</name>
</gene>
<keyword evidence="4" id="KW-0808">Transferase</keyword>
<dbReference type="PANTHER" id="PTHR37079:SF4">
    <property type="entry name" value="SERINE_THREONINE-PROTEIN KINASE ATM"/>
    <property type="match status" value="1"/>
</dbReference>
<dbReference type="PROSITE" id="PS00916">
    <property type="entry name" value="PI3_4_KINASE_2"/>
    <property type="match status" value="1"/>
</dbReference>
<keyword evidence="16" id="KW-1185">Reference proteome</keyword>
<dbReference type="PROSITE" id="PS00915">
    <property type="entry name" value="PI3_4_KINASE_1"/>
    <property type="match status" value="1"/>
</dbReference>
<dbReference type="CTD" id="24591097"/>
<dbReference type="InterPro" id="IPR000403">
    <property type="entry name" value="PI3/4_kinase_cat_dom"/>
</dbReference>
<dbReference type="PROSITE" id="PS51189">
    <property type="entry name" value="FAT"/>
    <property type="match status" value="1"/>
</dbReference>
<feature type="region of interest" description="Disordered" evidence="11">
    <location>
        <begin position="2907"/>
        <end position="2929"/>
    </location>
</feature>
<feature type="domain" description="FAT" evidence="13">
    <location>
        <begin position="2338"/>
        <end position="2900"/>
    </location>
</feature>
<keyword evidence="3" id="KW-0723">Serine/threonine-protein kinase</keyword>
<reference evidence="15" key="1">
    <citation type="journal article" date="2012" name="Nat. Genet.">
        <title>Whole-genome sequence of Schistosoma haematobium.</title>
        <authorList>
            <person name="Young N.D."/>
            <person name="Jex A.R."/>
            <person name="Li B."/>
            <person name="Liu S."/>
            <person name="Yang L."/>
            <person name="Xiong Z."/>
            <person name="Li Y."/>
            <person name="Cantacessi C."/>
            <person name="Hall R.S."/>
            <person name="Xu X."/>
            <person name="Chen F."/>
            <person name="Wu X."/>
            <person name="Zerlotini A."/>
            <person name="Oliveira G."/>
            <person name="Hofmann A."/>
            <person name="Zhang G."/>
            <person name="Fang X."/>
            <person name="Kang Y."/>
            <person name="Campbell B.E."/>
            <person name="Loukas A."/>
            <person name="Ranganathan S."/>
            <person name="Rollinson D."/>
            <person name="Rinaldi G."/>
            <person name="Brindley P.J."/>
            <person name="Yang H."/>
            <person name="Wang J."/>
            <person name="Wang J."/>
            <person name="Gasser R.B."/>
        </authorList>
    </citation>
    <scope>NUCLEOTIDE SEQUENCE</scope>
</reference>
<feature type="domain" description="FATC" evidence="14">
    <location>
        <begin position="3463"/>
        <end position="3495"/>
    </location>
</feature>
<comment type="caution">
    <text evidence="15">The sequence shown here is derived from an EMBL/GenBank/DDBJ whole genome shotgun (WGS) entry which is preliminary data.</text>
</comment>
<evidence type="ECO:0000256" key="11">
    <source>
        <dbReference type="SAM" id="MobiDB-lite"/>
    </source>
</evidence>
<dbReference type="GO" id="GO:0005634">
    <property type="term" value="C:nucleus"/>
    <property type="evidence" value="ECO:0007669"/>
    <property type="project" value="UniProtKB-SubCell"/>
</dbReference>
<dbReference type="InterPro" id="IPR003152">
    <property type="entry name" value="FATC_dom"/>
</dbReference>
<dbReference type="GeneID" id="24591097"/>
<accession>A0A922S316</accession>
<protein>
    <recommendedName>
        <fullName evidence="2">non-specific serine/threonine protein kinase</fullName>
        <ecNumber evidence="2">2.7.11.1</ecNumber>
    </recommendedName>
</protein>
<dbReference type="Pfam" id="PF00454">
    <property type="entry name" value="PI3_PI4_kinase"/>
    <property type="match status" value="1"/>
</dbReference>
<reference evidence="15" key="3">
    <citation type="submission" date="2021-06" db="EMBL/GenBank/DDBJ databases">
        <title>Chromosome-level genome assembly for S. haematobium.</title>
        <authorList>
            <person name="Stroehlein A.J."/>
        </authorList>
    </citation>
    <scope>NUCLEOTIDE SEQUENCE</scope>
</reference>
<keyword evidence="7" id="KW-0418">Kinase</keyword>
<reference evidence="15" key="4">
    <citation type="journal article" date="2022" name="PLoS Pathog.">
        <title>Chromosome-level genome of Schistosoma haematobium underpins genome-wide explorations of molecular variation.</title>
        <authorList>
            <person name="Stroehlein A.J."/>
            <person name="Korhonen P.K."/>
            <person name="Lee V.V."/>
            <person name="Ralph S.A."/>
            <person name="Mentink-Kane M."/>
            <person name="You H."/>
            <person name="McManus D.P."/>
            <person name="Tchuente L.T."/>
            <person name="Stothard J.R."/>
            <person name="Kaur P."/>
            <person name="Dudchenko O."/>
            <person name="Aiden E.L."/>
            <person name="Yang B."/>
            <person name="Yang H."/>
            <person name="Emery A.M."/>
            <person name="Webster B.L."/>
            <person name="Brindley P.J."/>
            <person name="Rollinson D."/>
            <person name="Chang B.C.H."/>
            <person name="Gasser R.B."/>
            <person name="Young N.D."/>
        </authorList>
    </citation>
    <scope>NUCLEOTIDE SEQUENCE</scope>
</reference>
<evidence type="ECO:0000313" key="15">
    <source>
        <dbReference type="EMBL" id="KAH9591427.1"/>
    </source>
</evidence>
<dbReference type="CDD" id="cd05171">
    <property type="entry name" value="PIKKc_ATM"/>
    <property type="match status" value="1"/>
</dbReference>
<dbReference type="GO" id="GO:0006281">
    <property type="term" value="P:DNA repair"/>
    <property type="evidence" value="ECO:0007669"/>
    <property type="project" value="InterPro"/>
</dbReference>
<comment type="catalytic activity">
    <reaction evidence="10">
        <text>L-threonyl-[protein] + ATP = O-phospho-L-threonyl-[protein] + ADP + H(+)</text>
        <dbReference type="Rhea" id="RHEA:46608"/>
        <dbReference type="Rhea" id="RHEA-COMP:11060"/>
        <dbReference type="Rhea" id="RHEA-COMP:11605"/>
        <dbReference type="ChEBI" id="CHEBI:15378"/>
        <dbReference type="ChEBI" id="CHEBI:30013"/>
        <dbReference type="ChEBI" id="CHEBI:30616"/>
        <dbReference type="ChEBI" id="CHEBI:61977"/>
        <dbReference type="ChEBI" id="CHEBI:456216"/>
        <dbReference type="EC" id="2.7.11.1"/>
    </reaction>
</comment>
<evidence type="ECO:0000256" key="8">
    <source>
        <dbReference type="ARBA" id="ARBA00022840"/>
    </source>
</evidence>
<sequence length="3495" mass="399679">MITELPSPSGRGNVNESRLNMELTPYLKILQIIALHGSKGNYPINLNDFVLFFLQIVKDKSVAFLHQGLFNTLCVFLSEARLNTIILDTKYRNNLIFWCCDQLNSSTSLPPARLLCFLVRHYSESPSLPFHHISGTLIKFIKNCDSLVGQSKNIFVTNLGWVCHLLRWLLSNVYTSISDWQEAVLIINQTIPSFINLVFNENQTSCTFSINLGISDKTKEIDPSQRYNVLQFHSEAWTKESTWDSLSLASSFTTILNSAQHHKSLNITGGNTLNFIEQTKVCHPAPAHLTFSSQFFLIEQLPKLCRDTQSSNIIHESTDLSTQQELFCLWRWMFVFCYYKRSFGQITTCQENHTGSSVLHKYLLHEFNSITSRLSFQNEDTCWKTVSGLRNFFSLFAAVLVMEYDKNSSNYDNKSEIANKLFGEQIEHDTPENQREQKRARFEVGNSDPGTFVSSGLLWDNLVNLTNNNTKFGCLWWLIIDWIIRFMWQNTLIIRSEGKKYELYTDIEALLKIISTSVKVNRIALANECLVTMLHTLVVLLNYELYQGSISHVPLDSVLSAYNEIWEFAVSLFEQCSLQRNRLQGHKREGSLSGYRFLNHDRLACNLLSALFCLHNSTRNNHFQCVNVSNICLRIFTSLMRCLDLDTSHLNNSPWRVRLIVLISTCQKLPRNLIPCDIFLSVSTIPNVLLFNPGILFLLYNYTKVWNTDDDLAEKNTTIVQVPTEMSILLTGILWAYKIYLVDEFAPTIHSSNPWFHTGSNLNQPLFSNQDHIEAIDFIRKNISVHTRLNANLSLTDENIFSLVVFLATELSFIRYKFCLLKKKCKYLDELPSCYAVMLERVLKQILDNLISSKYQWCDSVKNDITNFSVQLNTDDFNQKFKKLEMFVKSLEILLELLTFSIDYISWISSSQLNQLIFFSTSYFSFSTSEQLISENTFQPLAVSSQVKKTNFGDEDFEDTDSSVTVEITNNQDNSEEINSRNNLYQSVKFQIFNSLFLFSLRCKNISLLKQIYQSLHESMSKIVLNDHDSIKWLSKLTRNISQSIYKTFSDKNYDHNLNSDFVEMITYFISSIVDTIREILKSLLARCSQYLCINLIVKLIRSLCMLSNSMVYIYVLQNQANLNLEEMGHWKLIGQHIDQLIRTVWSVGSKFSGKSLQGFEVATVDCLNFWINLYSANIIDKQNNPEYCLVPTVQHIVPIATFQLAKFLQSLIVKSDNFSWCQINQCAVLQLCQTLLQLLSSTKFNFISLKTETDTTYPSVNLNSTVYIYSLILKLLTVLSTHTCTINGNQCPSSSSDRILSMLYPELECLTVCCTQMTIIYNKEEVNGCCQINELIIEILAGNDITYFRQHIRPILLPLVLRRWLNNFSVSGSRLVEFLPIFPWRCWGITDFQEAQKEICPVFGKLALTDFYEPTIGLQDIKMISSLFTDHVPELVGAVLVHSIMQNMDDNSRLPQWHIITELCGGSKLTHTTLLKATNVCKLIHCLLELRVLYDMPNKSTGSSQSLTSHHYLGSFLINCLAKLYINLNYDQSASTNQISDTKQHHLQYAYDLISSCHINSDLVNRLYQIGVQFLCPQSTINVSHRLIPHCLRLTCWCAISNLIISLLFNITSSFDSGDDDELRLVREFSVWIFVNGHVSLLASDLTRIEHLDELLDSFHYLFVKIRSFSLFQQNPKLLVSIHHSTVYTLRNLAKNLLQSNKHFQSNYPDGLKRSLLKKVASILNLLVGENKSSIFNEAVLQLCDFPDIEKCNCIDSSSTGTSYVSFFEEYQKSLSCLSTRNRKNIQQFLQIVSNDLELFHIVHSSQLLVYPIKMFEELSFNMSTIFNVIQGNKSTFKFDMLFQQVKSILMEESTENKQSHVSSTVTNMNNVGNGGDMTEIDFSNLTKLTNNLETILNPSKPDKWFQRLPTLLDSKIEGSTLHCFSLLKQVTNSFTLSNFNLIDPASRGFNYGVPESDDFLDPMFYVKQQILSTIVCAICIPNSLITLSASEVLHGLFDQCSSLVISLLTHSSENQLPTYLHTILAPYIQGTDISSRSTSTRNKNSVSLIQKLDLKERARILEKLPVLTNKIRLFLENSLTICCSATNFQSWLMDFVIWFLESGLIQDDFLICIKPFLHFSYELTKKLCSWLIAYYLIRIGSNNTVDKSMQQFSSDLCDGITTCLSHDVNSSLTELPRFQKILLETLVAFNHFIQWIKRSGENITLNPSITINWLCAADRATILKRPQEARLFLELAWLSDNCPDDWITTNETTYRIWVNLCRLSRDLMGLIASQTSFLTWNNSEQSFKEKSTHFDVHPLLDKTKLAVHELLGNWSYLLSCYDKYDLNEELESSSNSVHSKLASCLQHLGANRLFEKFSRNDSIDLTASKQSDLTLKELRSAAAWRLNQWDNKLDDISNLDCSYSHSVCPPTNWKNCGLETSFYWLLRAASQSDWCRVSEIATAQSECFIEELYSDTIQFISSDQLILYGQKINFLNILNKLSNHLPYKHNYNYCLQLILNLFNYSFNCINFITTTTNTTNTTNYIRLNQSIFNTLEPFLTLSINFIQLILIKNIFINSINNQLKNLLIFTYLYYAEIATIKSSNIYFIKNYLNNAIYCQNLFKNNFNKSINYHWQNLLCIKLQSYLEREQGDYDLSISRLQSGLQIVNKVVEQTDKSSEHLGGYINCYIHGITVLCNWLYESRTKSAADLLLNYINPAINLARSLKLNPDANAFMSLAKFSDAQFTTLNSYLTSSEFATRQNFLTQAQKDVVVLSDLGEKSRLLRLLQRQSALEIDELTALTTDADHFLEASIDAYAQCLTLSDDHNLSIFRFISLWLSSINSKFQNRASKINKIMSERLPSIRADKFLPLVPQLAVRLSSKCDADSSFQNILMKLIERMVDWHPHHSAFTLLFLVNAKLDDDDNINNNNSSRQRSTRVNSLRASTETIPNQSSTELSCRIQAAQQLYNRLSIGRRKELLFQMKYLAEAYVDWANTDVDKYKTNTGNISLLNGCKLYGLVSPSLQRSSSRTMDCLLELVALPTCTFPIDRSGTYPNSSLIRVAGFSPDFRLVGGINLPKVISCLGTDGKLYRQLVKGKDDPRQDAVMQQVFTAANCLLTKCGKSNKTDLPHSSTSQVNLLKYRANWLDMDNGLRILTYKVIPMAQRSGVIEWCEDTVPLGDWLANERTGAHQRYRPRDMPPIQAKQRLGVVKDKTPDRKLVAFNEICEKLKPVLAYFFLEQFPNPQNWFVSRMAYIRSIAVTSVVGYLVGLGDRHPHNLLLHKSTGEIIHIDLGVAFDQGRLLPTPEMVPFRLTRDLVHALGPLGLQTGFIPAAEAVLRELRNGSDVILTLLQVLLFDPLYSWSLSPAQLYALEAKRAEINTTLDKSKSSSYFFNDQYKNTSKSMNKENFKMNTLQPNENSLIFPSNQQLYNTNMIDEKEPVNQLAERVLLGVKGKLQGLVSGNLVVNSNETSSNCSGGLDQLDVGGHIGLLVRAATDYSNLSRMYFGWQAYL</sequence>
<evidence type="ECO:0000256" key="3">
    <source>
        <dbReference type="ARBA" id="ARBA00022527"/>
    </source>
</evidence>
<dbReference type="Pfam" id="PF02260">
    <property type="entry name" value="FATC"/>
    <property type="match status" value="1"/>
</dbReference>
<dbReference type="SUPFAM" id="SSF56112">
    <property type="entry name" value="Protein kinase-like (PK-like)"/>
    <property type="match status" value="1"/>
</dbReference>
<dbReference type="Gene3D" id="3.30.1010.10">
    <property type="entry name" value="Phosphatidylinositol 3-kinase Catalytic Subunit, Chain A, domain 4"/>
    <property type="match status" value="1"/>
</dbReference>
<evidence type="ECO:0000259" key="13">
    <source>
        <dbReference type="PROSITE" id="PS51189"/>
    </source>
</evidence>
<proteinExistence type="predicted"/>
<dbReference type="SMART" id="SM00146">
    <property type="entry name" value="PI3Kc"/>
    <property type="match status" value="1"/>
</dbReference>
<evidence type="ECO:0000256" key="2">
    <source>
        <dbReference type="ARBA" id="ARBA00012513"/>
    </source>
</evidence>
<evidence type="ECO:0000256" key="6">
    <source>
        <dbReference type="ARBA" id="ARBA00022763"/>
    </source>
</evidence>
<keyword evidence="8" id="KW-0067">ATP-binding</keyword>
<evidence type="ECO:0000256" key="9">
    <source>
        <dbReference type="ARBA" id="ARBA00023242"/>
    </source>
</evidence>
<dbReference type="InterPro" id="IPR038980">
    <property type="entry name" value="ATM_plant"/>
</dbReference>
<dbReference type="InterPro" id="IPR036940">
    <property type="entry name" value="PI3/4_kinase_cat_sf"/>
</dbReference>
<feature type="domain" description="PI3K/PI4K catalytic" evidence="12">
    <location>
        <begin position="3047"/>
        <end position="3387"/>
    </location>
</feature>
<dbReference type="EMBL" id="AMPZ03000002">
    <property type="protein sequence ID" value="KAH9591427.1"/>
    <property type="molecule type" value="Genomic_DNA"/>
</dbReference>
<evidence type="ECO:0000256" key="4">
    <source>
        <dbReference type="ARBA" id="ARBA00022679"/>
    </source>
</evidence>
<keyword evidence="5" id="KW-0547">Nucleotide-binding</keyword>
<dbReference type="Proteomes" id="UP000471633">
    <property type="component" value="Unassembled WGS sequence"/>
</dbReference>
<feature type="compositionally biased region" description="Polar residues" evidence="11">
    <location>
        <begin position="2913"/>
        <end position="2929"/>
    </location>
</feature>
<evidence type="ECO:0000256" key="10">
    <source>
        <dbReference type="ARBA" id="ARBA00047899"/>
    </source>
</evidence>
<dbReference type="InterPro" id="IPR044107">
    <property type="entry name" value="PIKKc_ATM"/>
</dbReference>
<name>A0A922S316_SCHHA</name>
<evidence type="ECO:0000259" key="14">
    <source>
        <dbReference type="PROSITE" id="PS51190"/>
    </source>
</evidence>
<dbReference type="EC" id="2.7.11.1" evidence="2"/>
<dbReference type="KEGG" id="shx:MS3_00010403"/>
<dbReference type="PANTHER" id="PTHR37079">
    <property type="entry name" value="SERINE/THREONINE-PROTEIN KINASE ATM"/>
    <property type="match status" value="1"/>
</dbReference>
<dbReference type="GO" id="GO:0004674">
    <property type="term" value="F:protein serine/threonine kinase activity"/>
    <property type="evidence" value="ECO:0007669"/>
    <property type="project" value="UniProtKB-KW"/>
</dbReference>
<evidence type="ECO:0000313" key="16">
    <source>
        <dbReference type="Proteomes" id="UP000471633"/>
    </source>
</evidence>
<keyword evidence="9" id="KW-0539">Nucleus</keyword>
<dbReference type="GO" id="GO:0005524">
    <property type="term" value="F:ATP binding"/>
    <property type="evidence" value="ECO:0007669"/>
    <property type="project" value="UniProtKB-KW"/>
</dbReference>
<evidence type="ECO:0000256" key="5">
    <source>
        <dbReference type="ARBA" id="ARBA00022741"/>
    </source>
</evidence>
<dbReference type="InterPro" id="IPR011009">
    <property type="entry name" value="Kinase-like_dom_sf"/>
</dbReference>
<dbReference type="Gene3D" id="1.10.1070.11">
    <property type="entry name" value="Phosphatidylinositol 3-/4-kinase, catalytic domain"/>
    <property type="match status" value="1"/>
</dbReference>
<keyword evidence="6" id="KW-0227">DNA damage</keyword>
<evidence type="ECO:0000256" key="7">
    <source>
        <dbReference type="ARBA" id="ARBA00022777"/>
    </source>
</evidence>
<dbReference type="RefSeq" id="XP_051071641.1">
    <property type="nucleotide sequence ID" value="XM_051218770.1"/>
</dbReference>
<organism evidence="15 16">
    <name type="scientific">Schistosoma haematobium</name>
    <name type="common">Blood fluke</name>
    <dbReference type="NCBI Taxonomy" id="6185"/>
    <lineage>
        <taxon>Eukaryota</taxon>
        <taxon>Metazoa</taxon>
        <taxon>Spiralia</taxon>
        <taxon>Lophotrochozoa</taxon>
        <taxon>Platyhelminthes</taxon>
        <taxon>Trematoda</taxon>
        <taxon>Digenea</taxon>
        <taxon>Strigeidida</taxon>
        <taxon>Schistosomatoidea</taxon>
        <taxon>Schistosomatidae</taxon>
        <taxon>Schistosoma</taxon>
    </lineage>
</organism>
<evidence type="ECO:0000256" key="1">
    <source>
        <dbReference type="ARBA" id="ARBA00004123"/>
    </source>
</evidence>
<dbReference type="InterPro" id="IPR018936">
    <property type="entry name" value="PI3/4_kinase_CS"/>
</dbReference>